<feature type="transmembrane region" description="Helical" evidence="1">
    <location>
        <begin position="445"/>
        <end position="466"/>
    </location>
</feature>
<evidence type="ECO:0000313" key="3">
    <source>
        <dbReference type="Proteomes" id="UP000178449"/>
    </source>
</evidence>
<dbReference type="Proteomes" id="UP000178449">
    <property type="component" value="Unassembled WGS sequence"/>
</dbReference>
<proteinExistence type="predicted"/>
<dbReference type="EMBL" id="MFNE01000044">
    <property type="protein sequence ID" value="OGG93902.1"/>
    <property type="molecule type" value="Genomic_DNA"/>
</dbReference>
<organism evidence="2 3">
    <name type="scientific">Candidatus Lambdaproteobacteria bacterium RIFOXYD2_FULL_50_16</name>
    <dbReference type="NCBI Taxonomy" id="1817772"/>
    <lineage>
        <taxon>Bacteria</taxon>
        <taxon>Pseudomonadati</taxon>
        <taxon>Pseudomonadota</taxon>
        <taxon>Candidatus Lambdaproteobacteria</taxon>
    </lineage>
</organism>
<sequence length="471" mass="54843">MLDILSRCFNVTRIDQTTEDFFSFELHFTVCGMQVSPSIQELVDYLDSRCATDRWEIQDREQMTGQSVRSDSSNWVNHLHTFCQEIGGDPIQVSFVIKKKVQKCRLNVYDTSAFSTFVSGITFLDQLRLVSAESPHLEILSVQSESPLLETKFFSPNEYATLEQRQQQRVRIYEQFGSFHQSNDYPFFPSDFCLTQKSGNKAIDLSFERYELIFIIAALANRATIKNQKLLAVFEGHKVVTFEIELSRLGTTNQIELWRSCFSWVYSSEPISDRLAMLRNIYSLDVLPRGILQDDFLQKVQGQYQLFLKDNSTTYIDIHHKIQTLLSSISEQAQRSADSFSHQFIAQFLASVTYFLSIVIGGNSNTGSSKFYFYLTPIIWLFFLAHYVISERQAQKDLDHLADRMTKSNFAFGALLDNYHFLKIFDEQYTPIIEHLRGKIKTYKLIWQWWVFLLFVATLIFLFFSFSPKTN</sequence>
<dbReference type="AlphaFoldDB" id="A0A1F6G712"/>
<protein>
    <submittedName>
        <fullName evidence="2">Uncharacterized protein</fullName>
    </submittedName>
</protein>
<keyword evidence="1" id="KW-0472">Membrane</keyword>
<feature type="transmembrane region" description="Helical" evidence="1">
    <location>
        <begin position="344"/>
        <end position="365"/>
    </location>
</feature>
<keyword evidence="1" id="KW-1133">Transmembrane helix</keyword>
<name>A0A1F6G712_9PROT</name>
<feature type="transmembrane region" description="Helical" evidence="1">
    <location>
        <begin position="371"/>
        <end position="389"/>
    </location>
</feature>
<keyword evidence="1" id="KW-0812">Transmembrane</keyword>
<comment type="caution">
    <text evidence="2">The sequence shown here is derived from an EMBL/GenBank/DDBJ whole genome shotgun (WGS) entry which is preliminary data.</text>
</comment>
<evidence type="ECO:0000256" key="1">
    <source>
        <dbReference type="SAM" id="Phobius"/>
    </source>
</evidence>
<accession>A0A1F6G712</accession>
<reference evidence="2 3" key="1">
    <citation type="journal article" date="2016" name="Nat. Commun.">
        <title>Thousands of microbial genomes shed light on interconnected biogeochemical processes in an aquifer system.</title>
        <authorList>
            <person name="Anantharaman K."/>
            <person name="Brown C.T."/>
            <person name="Hug L.A."/>
            <person name="Sharon I."/>
            <person name="Castelle C.J."/>
            <person name="Probst A.J."/>
            <person name="Thomas B.C."/>
            <person name="Singh A."/>
            <person name="Wilkins M.J."/>
            <person name="Karaoz U."/>
            <person name="Brodie E.L."/>
            <person name="Williams K.H."/>
            <person name="Hubbard S.S."/>
            <person name="Banfield J.F."/>
        </authorList>
    </citation>
    <scope>NUCLEOTIDE SEQUENCE [LARGE SCALE GENOMIC DNA]</scope>
</reference>
<gene>
    <name evidence="2" type="ORF">A2527_09880</name>
</gene>
<evidence type="ECO:0000313" key="2">
    <source>
        <dbReference type="EMBL" id="OGG93902.1"/>
    </source>
</evidence>